<reference evidence="1" key="2">
    <citation type="submission" date="2023-05" db="EMBL/GenBank/DDBJ databases">
        <authorList>
            <person name="Fouks B."/>
        </authorList>
    </citation>
    <scope>NUCLEOTIDE SEQUENCE</scope>
    <source>
        <strain evidence="1">Stay&amp;Tobe</strain>
        <tissue evidence="1">Testes</tissue>
    </source>
</reference>
<sequence>GLDMYCNRNTYTSNSCSPKCYHRHFLLELVVFCNMKYEADQCTLHICNCNDKSKNKIFPPY</sequence>
<dbReference type="AlphaFoldDB" id="A0AAD7ZNI4"/>
<comment type="caution">
    <text evidence="1">The sequence shown here is derived from an EMBL/GenBank/DDBJ whole genome shotgun (WGS) entry which is preliminary data.</text>
</comment>
<proteinExistence type="predicted"/>
<dbReference type="EMBL" id="JASPKZ010007555">
    <property type="protein sequence ID" value="KAJ9583656.1"/>
    <property type="molecule type" value="Genomic_DNA"/>
</dbReference>
<accession>A0AAD7ZNI4</accession>
<dbReference type="Proteomes" id="UP001233999">
    <property type="component" value="Unassembled WGS sequence"/>
</dbReference>
<name>A0AAD7ZNI4_DIPPU</name>
<protein>
    <submittedName>
        <fullName evidence="1">Uncharacterized protein</fullName>
    </submittedName>
</protein>
<keyword evidence="2" id="KW-1185">Reference proteome</keyword>
<feature type="non-terminal residue" evidence="1">
    <location>
        <position position="61"/>
    </location>
</feature>
<evidence type="ECO:0000313" key="1">
    <source>
        <dbReference type="EMBL" id="KAJ9583656.1"/>
    </source>
</evidence>
<reference evidence="1" key="1">
    <citation type="journal article" date="2023" name="IScience">
        <title>Live-bearing cockroach genome reveals convergent evolutionary mechanisms linked to viviparity in insects and beyond.</title>
        <authorList>
            <person name="Fouks B."/>
            <person name="Harrison M.C."/>
            <person name="Mikhailova A.A."/>
            <person name="Marchal E."/>
            <person name="English S."/>
            <person name="Carruthers M."/>
            <person name="Jennings E.C."/>
            <person name="Chiamaka E.L."/>
            <person name="Frigard R.A."/>
            <person name="Pippel M."/>
            <person name="Attardo G.M."/>
            <person name="Benoit J.B."/>
            <person name="Bornberg-Bauer E."/>
            <person name="Tobe S.S."/>
        </authorList>
    </citation>
    <scope>NUCLEOTIDE SEQUENCE</scope>
    <source>
        <strain evidence="1">Stay&amp;Tobe</strain>
    </source>
</reference>
<evidence type="ECO:0000313" key="2">
    <source>
        <dbReference type="Proteomes" id="UP001233999"/>
    </source>
</evidence>
<feature type="non-terminal residue" evidence="1">
    <location>
        <position position="1"/>
    </location>
</feature>
<gene>
    <name evidence="1" type="ORF">L9F63_022002</name>
</gene>
<organism evidence="1 2">
    <name type="scientific">Diploptera punctata</name>
    <name type="common">Pacific beetle cockroach</name>
    <dbReference type="NCBI Taxonomy" id="6984"/>
    <lineage>
        <taxon>Eukaryota</taxon>
        <taxon>Metazoa</taxon>
        <taxon>Ecdysozoa</taxon>
        <taxon>Arthropoda</taxon>
        <taxon>Hexapoda</taxon>
        <taxon>Insecta</taxon>
        <taxon>Pterygota</taxon>
        <taxon>Neoptera</taxon>
        <taxon>Polyneoptera</taxon>
        <taxon>Dictyoptera</taxon>
        <taxon>Blattodea</taxon>
        <taxon>Blaberoidea</taxon>
        <taxon>Blaberidae</taxon>
        <taxon>Diplopterinae</taxon>
        <taxon>Diploptera</taxon>
    </lineage>
</organism>